<dbReference type="EMBL" id="JADXDR010000238">
    <property type="protein sequence ID" value="KAI7835677.1"/>
    <property type="molecule type" value="Genomic_DNA"/>
</dbReference>
<organism evidence="2 3">
    <name type="scientific">Chlorella ohadii</name>
    <dbReference type="NCBI Taxonomy" id="2649997"/>
    <lineage>
        <taxon>Eukaryota</taxon>
        <taxon>Viridiplantae</taxon>
        <taxon>Chlorophyta</taxon>
        <taxon>core chlorophytes</taxon>
        <taxon>Trebouxiophyceae</taxon>
        <taxon>Chlorellales</taxon>
        <taxon>Chlorellaceae</taxon>
        <taxon>Chlorella clade</taxon>
        <taxon>Chlorella</taxon>
    </lineage>
</organism>
<comment type="caution">
    <text evidence="2">The sequence shown here is derived from an EMBL/GenBank/DDBJ whole genome shotgun (WGS) entry which is preliminary data.</text>
</comment>
<dbReference type="AlphaFoldDB" id="A0AAD5DDS2"/>
<evidence type="ECO:0000313" key="3">
    <source>
        <dbReference type="Proteomes" id="UP001205105"/>
    </source>
</evidence>
<sequence length="204" mass="21490">MDSDSSLDSELVRASKKGGKKRKAVSDSEYEESDESVSLDEESEWEEKAPRRVRSGKRRGRPSGLQGAAGSTINTVDCASHNPICPNYAAPGDPSINVDLALVIAISVGYNRLDATDGSNDQRFCTEPSPQPQQATVLTTATGGQLYSNIQTDSIVQVIIDSVKDAACSTTATVTTTAKFAIAAARVAAPVEKVELVGTEPATN</sequence>
<feature type="compositionally biased region" description="Basic residues" evidence="1">
    <location>
        <begin position="14"/>
        <end position="23"/>
    </location>
</feature>
<gene>
    <name evidence="2" type="ORF">COHA_010416</name>
</gene>
<evidence type="ECO:0000256" key="1">
    <source>
        <dbReference type="SAM" id="MobiDB-lite"/>
    </source>
</evidence>
<reference evidence="2" key="1">
    <citation type="submission" date="2020-11" db="EMBL/GenBank/DDBJ databases">
        <title>Chlorella ohadii genome sequencing and assembly.</title>
        <authorList>
            <person name="Murik O."/>
            <person name="Treves H."/>
            <person name="Kedem I."/>
            <person name="Shotland Y."/>
            <person name="Kaplan A."/>
        </authorList>
    </citation>
    <scope>NUCLEOTIDE SEQUENCE</scope>
    <source>
        <strain evidence="2">1</strain>
    </source>
</reference>
<feature type="compositionally biased region" description="Basic residues" evidence="1">
    <location>
        <begin position="51"/>
        <end position="61"/>
    </location>
</feature>
<evidence type="ECO:0000313" key="2">
    <source>
        <dbReference type="EMBL" id="KAI7835677.1"/>
    </source>
</evidence>
<keyword evidence="3" id="KW-1185">Reference proteome</keyword>
<dbReference type="Proteomes" id="UP001205105">
    <property type="component" value="Unassembled WGS sequence"/>
</dbReference>
<accession>A0AAD5DDS2</accession>
<protein>
    <submittedName>
        <fullName evidence="2">Uncharacterized protein</fullName>
    </submittedName>
</protein>
<name>A0AAD5DDS2_9CHLO</name>
<feature type="compositionally biased region" description="Acidic residues" evidence="1">
    <location>
        <begin position="28"/>
        <end position="45"/>
    </location>
</feature>
<proteinExistence type="predicted"/>
<feature type="region of interest" description="Disordered" evidence="1">
    <location>
        <begin position="1"/>
        <end position="71"/>
    </location>
</feature>